<geneLocation type="plasmid" evidence="2 3">
    <name>pSRC1</name>
</geneLocation>
<proteinExistence type="predicted"/>
<dbReference type="PATRIC" id="fig|927704.6.peg.2973"/>
<organism evidence="2 3">
    <name type="scientific">Selenomonas ruminantium subsp. lactilytica (strain NBRC 103574 / TAM6421)</name>
    <dbReference type="NCBI Taxonomy" id="927704"/>
    <lineage>
        <taxon>Bacteria</taxon>
        <taxon>Bacillati</taxon>
        <taxon>Bacillota</taxon>
        <taxon>Negativicutes</taxon>
        <taxon>Selenomonadales</taxon>
        <taxon>Selenomonadaceae</taxon>
        <taxon>Selenomonas</taxon>
    </lineage>
</organism>
<dbReference type="KEGG" id="sri:SELR_pSRC100530"/>
<reference evidence="2 3" key="1">
    <citation type="submission" date="2011-10" db="EMBL/GenBank/DDBJ databases">
        <title>Whole genome sequence of Selenomonas ruminantium subsp. lactilytica TAM6421.</title>
        <authorList>
            <person name="Oguchi A."/>
            <person name="Ankai A."/>
            <person name="Kaneko J."/>
            <person name="Yamada-Narita S."/>
            <person name="Fukui S."/>
            <person name="Takahashi M."/>
            <person name="Onodera T."/>
            <person name="Kojima S."/>
            <person name="Fushimi T."/>
            <person name="Abe N."/>
            <person name="Kamio Y."/>
            <person name="Yamazaki S."/>
            <person name="Fujita N."/>
        </authorList>
    </citation>
    <scope>NUCLEOTIDE SEQUENCE [LARGE SCALE GENOMIC DNA]</scope>
    <source>
        <strain evidence="3">NBRC 103574 / TAM6421</strain>
        <plasmid evidence="2 3">pSRC1</plasmid>
    </source>
</reference>
<dbReference type="AlphaFoldDB" id="I0GVS3"/>
<accession>I0GVS3</accession>
<keyword evidence="1" id="KW-1133">Transmembrane helix</keyword>
<dbReference type="HOGENOM" id="CLU_3140585_0_0_9"/>
<evidence type="ECO:0000313" key="3">
    <source>
        <dbReference type="Proteomes" id="UP000007887"/>
    </source>
</evidence>
<evidence type="ECO:0000313" key="2">
    <source>
        <dbReference type="EMBL" id="BAL84860.1"/>
    </source>
</evidence>
<sequence length="49" mass="5864">MIVEAEAMLEVVSAAIIAIKTKFFFFMIINTFLFYNTYFFYIKMTPCQY</sequence>
<keyword evidence="1" id="KW-0812">Transmembrane</keyword>
<dbReference type="Proteomes" id="UP000007887">
    <property type="component" value="Plasmid pSRC1"/>
</dbReference>
<protein>
    <submittedName>
        <fullName evidence="2">Uncharacterized protein</fullName>
    </submittedName>
</protein>
<keyword evidence="1" id="KW-0472">Membrane</keyword>
<gene>
    <name evidence="2" type="ordered locus">SELR_pSRC100530</name>
</gene>
<evidence type="ECO:0000256" key="1">
    <source>
        <dbReference type="SAM" id="Phobius"/>
    </source>
</evidence>
<keyword evidence="2" id="KW-0614">Plasmid</keyword>
<dbReference type="EMBL" id="AP012299">
    <property type="protein sequence ID" value="BAL84860.1"/>
    <property type="molecule type" value="Genomic_DNA"/>
</dbReference>
<feature type="transmembrane region" description="Helical" evidence="1">
    <location>
        <begin position="12"/>
        <end position="35"/>
    </location>
</feature>
<name>I0GVS3_SELRL</name>